<dbReference type="EMBL" id="BMFN01000005">
    <property type="protein sequence ID" value="GGF79451.1"/>
    <property type="molecule type" value="Genomic_DNA"/>
</dbReference>
<accession>A0ACB5PWU5</accession>
<organism evidence="1 2">
    <name type="scientific">Hymenobacter qilianensis</name>
    <dbReference type="NCBI Taxonomy" id="1385715"/>
    <lineage>
        <taxon>Bacteria</taxon>
        <taxon>Pseudomonadati</taxon>
        <taxon>Bacteroidota</taxon>
        <taxon>Cytophagia</taxon>
        <taxon>Cytophagales</taxon>
        <taxon>Hymenobacteraceae</taxon>
        <taxon>Hymenobacter</taxon>
    </lineage>
</organism>
<comment type="caution">
    <text evidence="1">The sequence shown here is derived from an EMBL/GenBank/DDBJ whole genome shotgun (WGS) entry which is preliminary data.</text>
</comment>
<proteinExistence type="predicted"/>
<evidence type="ECO:0000313" key="1">
    <source>
        <dbReference type="EMBL" id="GGF79451.1"/>
    </source>
</evidence>
<evidence type="ECO:0000313" key="2">
    <source>
        <dbReference type="Proteomes" id="UP000605392"/>
    </source>
</evidence>
<name>A0ACB5PWU5_9BACT</name>
<protein>
    <submittedName>
        <fullName evidence="1">Uncharacterized protein</fullName>
    </submittedName>
</protein>
<reference evidence="1 2" key="1">
    <citation type="journal article" date="2019" name="Int. J. Syst. Evol. Microbiol.">
        <title>The Global Catalogue of Microorganisms (GCM) 10K type strain sequencing project: providing services to taxonomists for standard genome sequencing and annotation.</title>
        <authorList>
            <consortium name="The Broad Institute Genomics Platform"/>
            <consortium name="The Broad Institute Genome Sequencing Center for Infectious Disease"/>
            <person name="Wu L."/>
            <person name="Ma J."/>
        </authorList>
    </citation>
    <scope>NUCLEOTIDE SEQUENCE [LARGE SCALE GENOMIC DNA]</scope>
    <source>
        <strain evidence="1 2">CGMCC 1.12720</strain>
    </source>
</reference>
<keyword evidence="2" id="KW-1185">Reference proteome</keyword>
<dbReference type="Proteomes" id="UP000605392">
    <property type="component" value="Unassembled WGS sequence"/>
</dbReference>
<sequence length="91" mass="9659">MFFPGWKAPLDFSVYALCAAVSWGLISSVRPPAFVNTVYGINNAALIFETLGYLFKLPAVDATFQAKKGRFYGATARSGIGAMGVGALVYG</sequence>
<gene>
    <name evidence="1" type="ORF">GCM10011375_38150</name>
</gene>